<gene>
    <name evidence="7" type="ORF">PCORN_13705</name>
</gene>
<comment type="similarity">
    <text evidence="1 4">Belongs to the D-isomer specific 2-hydroxyacid dehydrogenase family.</text>
</comment>
<dbReference type="SUPFAM" id="SSF51735">
    <property type="entry name" value="NAD(P)-binding Rossmann-fold domains"/>
    <property type="match status" value="1"/>
</dbReference>
<accession>W7C2J4</accession>
<organism evidence="7 8">
    <name type="scientific">Listeria cornellensis FSL F6-0969</name>
    <dbReference type="NCBI Taxonomy" id="1265820"/>
    <lineage>
        <taxon>Bacteria</taxon>
        <taxon>Bacillati</taxon>
        <taxon>Bacillota</taxon>
        <taxon>Bacilli</taxon>
        <taxon>Bacillales</taxon>
        <taxon>Listeriaceae</taxon>
        <taxon>Listeria</taxon>
    </lineage>
</organism>
<dbReference type="STRING" id="1265820.PCORN_13705"/>
<dbReference type="SUPFAM" id="SSF52283">
    <property type="entry name" value="Formate/glycerate dehydrogenase catalytic domain-like"/>
    <property type="match status" value="1"/>
</dbReference>
<dbReference type="PANTHER" id="PTHR43333">
    <property type="entry name" value="2-HACID_DH_C DOMAIN-CONTAINING PROTEIN"/>
    <property type="match status" value="1"/>
</dbReference>
<comment type="caution">
    <text evidence="7">The sequence shown here is derived from an EMBL/GenBank/DDBJ whole genome shotgun (WGS) entry which is preliminary data.</text>
</comment>
<dbReference type="EMBL" id="AODE01000028">
    <property type="protein sequence ID" value="EUJ26863.1"/>
    <property type="molecule type" value="Genomic_DNA"/>
</dbReference>
<keyword evidence="3" id="KW-0520">NAD</keyword>
<dbReference type="Proteomes" id="UP000019254">
    <property type="component" value="Unassembled WGS sequence"/>
</dbReference>
<protein>
    <submittedName>
        <fullName evidence="7">Dehydrogenase</fullName>
    </submittedName>
</protein>
<dbReference type="CDD" id="cd05300">
    <property type="entry name" value="2-Hacid_dh_1"/>
    <property type="match status" value="1"/>
</dbReference>
<feature type="domain" description="D-isomer specific 2-hydroxyacid dehydrogenase NAD-binding" evidence="6">
    <location>
        <begin position="106"/>
        <end position="280"/>
    </location>
</feature>
<evidence type="ECO:0000256" key="1">
    <source>
        <dbReference type="ARBA" id="ARBA00005854"/>
    </source>
</evidence>
<proteinExistence type="inferred from homology"/>
<evidence type="ECO:0000259" key="6">
    <source>
        <dbReference type="Pfam" id="PF02826"/>
    </source>
</evidence>
<dbReference type="AlphaFoldDB" id="W7C2J4"/>
<dbReference type="InterPro" id="IPR036291">
    <property type="entry name" value="NAD(P)-bd_dom_sf"/>
</dbReference>
<feature type="domain" description="D-isomer specific 2-hydroxyacid dehydrogenase catalytic" evidence="5">
    <location>
        <begin position="28"/>
        <end position="312"/>
    </location>
</feature>
<dbReference type="GO" id="GO:0051287">
    <property type="term" value="F:NAD binding"/>
    <property type="evidence" value="ECO:0007669"/>
    <property type="project" value="InterPro"/>
</dbReference>
<keyword evidence="8" id="KW-1185">Reference proteome</keyword>
<dbReference type="Pfam" id="PF02826">
    <property type="entry name" value="2-Hacid_dh_C"/>
    <property type="match status" value="1"/>
</dbReference>
<dbReference type="Pfam" id="PF00389">
    <property type="entry name" value="2-Hacid_dh"/>
    <property type="match status" value="1"/>
</dbReference>
<dbReference type="PANTHER" id="PTHR43333:SF1">
    <property type="entry name" value="D-ISOMER SPECIFIC 2-HYDROXYACID DEHYDROGENASE NAD-BINDING DOMAIN-CONTAINING PROTEIN"/>
    <property type="match status" value="1"/>
</dbReference>
<dbReference type="PATRIC" id="fig|1265820.5.peg.2701"/>
<dbReference type="Gene3D" id="3.40.50.720">
    <property type="entry name" value="NAD(P)-binding Rossmann-like Domain"/>
    <property type="match status" value="2"/>
</dbReference>
<evidence type="ECO:0000313" key="8">
    <source>
        <dbReference type="Proteomes" id="UP000019254"/>
    </source>
</evidence>
<dbReference type="InterPro" id="IPR006139">
    <property type="entry name" value="D-isomer_2_OHA_DH_cat_dom"/>
</dbReference>
<evidence type="ECO:0000256" key="4">
    <source>
        <dbReference type="RuleBase" id="RU003719"/>
    </source>
</evidence>
<name>W7C2J4_9LIST</name>
<evidence type="ECO:0000256" key="2">
    <source>
        <dbReference type="ARBA" id="ARBA00023002"/>
    </source>
</evidence>
<evidence type="ECO:0000256" key="3">
    <source>
        <dbReference type="ARBA" id="ARBA00023027"/>
    </source>
</evidence>
<dbReference type="GO" id="GO:0016616">
    <property type="term" value="F:oxidoreductase activity, acting on the CH-OH group of donors, NAD or NADP as acceptor"/>
    <property type="evidence" value="ECO:0007669"/>
    <property type="project" value="InterPro"/>
</dbReference>
<keyword evidence="2 4" id="KW-0560">Oxidoreductase</keyword>
<evidence type="ECO:0000259" key="5">
    <source>
        <dbReference type="Pfam" id="PF00389"/>
    </source>
</evidence>
<reference evidence="7 8" key="1">
    <citation type="journal article" date="2014" name="Int. J. Syst. Evol. Microbiol.">
        <title>Listeria floridensis sp. nov., Listeria aquatica sp. nov., Listeria cornellensis sp. nov., Listeria riparia sp. nov. and Listeria grandensis sp. nov., from agricultural and natural environments.</title>
        <authorList>
            <person name="den Bakker H.C."/>
            <person name="Warchocki S."/>
            <person name="Wright E.M."/>
            <person name="Allred A.F."/>
            <person name="Ahlstrom C."/>
            <person name="Manuel C.S."/>
            <person name="Stasiewicz M.J."/>
            <person name="Burrell A."/>
            <person name="Roof S."/>
            <person name="Strawn L."/>
            <person name="Fortes E.D."/>
            <person name="Nightingale K.K."/>
            <person name="Kephart D."/>
            <person name="Wiedmann M."/>
        </authorList>
    </citation>
    <scope>NUCLEOTIDE SEQUENCE [LARGE SCALE GENOMIC DNA]</scope>
    <source>
        <strain evidence="8">FSL F6-969</strain>
    </source>
</reference>
<evidence type="ECO:0000313" key="7">
    <source>
        <dbReference type="EMBL" id="EUJ26863.1"/>
    </source>
</evidence>
<sequence length="317" mass="35761">MIPLKILFTMPIPDDLKAKQQEQFLDHTYEYIENLASYQAIDTVDCIVSYGSDITEPIIEDAKALRWLMIFSAGMEELPHTKLQEKSILVTNVRGIHAIPMAEFTMAYMLSHVKRLANFAMKQTKNSWERDPKIDELAEKTIIIAGTGAIGTQIAQFAKAFQMKTIGVNTSGKTVSPFDKTVSIEEIQTILPEGDFIVSILPETSATKSLYKKAHFEAMKNSAVFINIGRGSAVSEETLLDVATNQTIEHLYLDVSPIEPLPKNHALWKFPNVTITPHVSAHSPKYLYRSFDIWLENVARFQKEEPLLNTINLNRGY</sequence>
<dbReference type="InterPro" id="IPR006140">
    <property type="entry name" value="D-isomer_DH_NAD-bd"/>
</dbReference>